<organism evidence="1 2">
    <name type="scientific">Puccinia graminis f. sp. tritici</name>
    <dbReference type="NCBI Taxonomy" id="56615"/>
    <lineage>
        <taxon>Eukaryota</taxon>
        <taxon>Fungi</taxon>
        <taxon>Dikarya</taxon>
        <taxon>Basidiomycota</taxon>
        <taxon>Pucciniomycotina</taxon>
        <taxon>Pucciniomycetes</taxon>
        <taxon>Pucciniales</taxon>
        <taxon>Pucciniaceae</taxon>
        <taxon>Puccinia</taxon>
    </lineage>
</organism>
<reference evidence="1 2" key="1">
    <citation type="submission" date="2019-05" db="EMBL/GenBank/DDBJ databases">
        <title>Emergence of the Ug99 lineage of the wheat stem rust pathogen through somatic hybridization.</title>
        <authorList>
            <person name="Li F."/>
            <person name="Upadhyaya N.M."/>
            <person name="Sperschneider J."/>
            <person name="Matny O."/>
            <person name="Nguyen-Phuc H."/>
            <person name="Mago R."/>
            <person name="Raley C."/>
            <person name="Miller M.E."/>
            <person name="Silverstein K.A.T."/>
            <person name="Henningsen E."/>
            <person name="Hirsch C.D."/>
            <person name="Visser B."/>
            <person name="Pretorius Z.A."/>
            <person name="Steffenson B.J."/>
            <person name="Schwessinger B."/>
            <person name="Dodds P.N."/>
            <person name="Figueroa M."/>
        </authorList>
    </citation>
    <scope>NUCLEOTIDE SEQUENCE [LARGE SCALE GENOMIC DNA]</scope>
    <source>
        <strain evidence="1 2">Ug99</strain>
    </source>
</reference>
<comment type="caution">
    <text evidence="1">The sequence shown here is derived from an EMBL/GenBank/DDBJ whole genome shotgun (WGS) entry which is preliminary data.</text>
</comment>
<gene>
    <name evidence="1" type="ORF">PGTUg99_020956</name>
</gene>
<dbReference type="EMBL" id="VDEP01000105">
    <property type="protein sequence ID" value="KAA1130988.1"/>
    <property type="molecule type" value="Genomic_DNA"/>
</dbReference>
<evidence type="ECO:0000313" key="1">
    <source>
        <dbReference type="EMBL" id="KAA1130988.1"/>
    </source>
</evidence>
<evidence type="ECO:0000313" key="2">
    <source>
        <dbReference type="Proteomes" id="UP000325313"/>
    </source>
</evidence>
<accession>A0A5B0RZV3</accession>
<protein>
    <submittedName>
        <fullName evidence="1">Uncharacterized protein</fullName>
    </submittedName>
</protein>
<name>A0A5B0RZV3_PUCGR</name>
<proteinExistence type="predicted"/>
<sequence length="50" mass="5473">MIESLTAPLSNVLKLKHHNTHVIDATKVLEVRWAGNKGFCGIEEELCGVA</sequence>
<dbReference type="AlphaFoldDB" id="A0A5B0RZV3"/>
<dbReference type="Proteomes" id="UP000325313">
    <property type="component" value="Unassembled WGS sequence"/>
</dbReference>